<protein>
    <recommendedName>
        <fullName evidence="12">Photosystem I PsaN, reaction centre subunit N</fullName>
    </recommendedName>
</protein>
<keyword evidence="4" id="KW-0602">Photosynthesis</keyword>
<organism evidence="10 11">
    <name type="scientific">Corchorus capsularis</name>
    <name type="common">Jute</name>
    <dbReference type="NCBI Taxonomy" id="210143"/>
    <lineage>
        <taxon>Eukaryota</taxon>
        <taxon>Viridiplantae</taxon>
        <taxon>Streptophyta</taxon>
        <taxon>Embryophyta</taxon>
        <taxon>Tracheophyta</taxon>
        <taxon>Spermatophyta</taxon>
        <taxon>Magnoliopsida</taxon>
        <taxon>eudicotyledons</taxon>
        <taxon>Gunneridae</taxon>
        <taxon>Pentapetalae</taxon>
        <taxon>rosids</taxon>
        <taxon>malvids</taxon>
        <taxon>Malvales</taxon>
        <taxon>Malvaceae</taxon>
        <taxon>Grewioideae</taxon>
        <taxon>Apeibeae</taxon>
        <taxon>Corchorus</taxon>
    </lineage>
</organism>
<evidence type="ECO:0000313" key="11">
    <source>
        <dbReference type="Proteomes" id="UP000188268"/>
    </source>
</evidence>
<evidence type="ECO:0000256" key="8">
    <source>
        <dbReference type="ARBA" id="ARBA00023136"/>
    </source>
</evidence>
<keyword evidence="11" id="KW-1185">Reference proteome</keyword>
<keyword evidence="6" id="KW-0603">Photosystem I</keyword>
<evidence type="ECO:0000256" key="5">
    <source>
        <dbReference type="ARBA" id="ARBA00022640"/>
    </source>
</evidence>
<keyword evidence="8" id="KW-0472">Membrane</keyword>
<evidence type="ECO:0000256" key="4">
    <source>
        <dbReference type="ARBA" id="ARBA00022531"/>
    </source>
</evidence>
<dbReference type="PANTHER" id="PTHR36327:SF1">
    <property type="entry name" value="OS03G0731100 PROTEIN"/>
    <property type="match status" value="1"/>
</dbReference>
<feature type="compositionally biased region" description="Polar residues" evidence="9">
    <location>
        <begin position="1"/>
        <end position="15"/>
    </location>
</feature>
<evidence type="ECO:0000256" key="9">
    <source>
        <dbReference type="SAM" id="MobiDB-lite"/>
    </source>
</evidence>
<evidence type="ECO:0000256" key="7">
    <source>
        <dbReference type="ARBA" id="ARBA00023078"/>
    </source>
</evidence>
<dbReference type="GO" id="GO:0015979">
    <property type="term" value="P:photosynthesis"/>
    <property type="evidence" value="ECO:0007669"/>
    <property type="project" value="UniProtKB-KW"/>
</dbReference>
<dbReference type="AlphaFoldDB" id="A0A1R3HUJ9"/>
<dbReference type="InterPro" id="IPR008796">
    <property type="entry name" value="PSAN"/>
</dbReference>
<reference evidence="10 11" key="1">
    <citation type="submission" date="2013-09" db="EMBL/GenBank/DDBJ databases">
        <title>Corchorus capsularis genome sequencing.</title>
        <authorList>
            <person name="Alam M."/>
            <person name="Haque M.S."/>
            <person name="Islam M.S."/>
            <person name="Emdad E.M."/>
            <person name="Islam M.M."/>
            <person name="Ahmed B."/>
            <person name="Halim A."/>
            <person name="Hossen Q.M.M."/>
            <person name="Hossain M.Z."/>
            <person name="Ahmed R."/>
            <person name="Khan M.M."/>
            <person name="Islam R."/>
            <person name="Rashid M.M."/>
            <person name="Khan S.A."/>
            <person name="Rahman M.S."/>
            <person name="Alam M."/>
        </authorList>
    </citation>
    <scope>NUCLEOTIDE SEQUENCE [LARGE SCALE GENOMIC DNA]</scope>
    <source>
        <strain evidence="11">cv. CVL-1</strain>
        <tissue evidence="10">Whole seedling</tissue>
    </source>
</reference>
<dbReference type="GO" id="GO:0009535">
    <property type="term" value="C:chloroplast thylakoid membrane"/>
    <property type="evidence" value="ECO:0007669"/>
    <property type="project" value="UniProtKB-SubCell"/>
</dbReference>
<keyword evidence="7" id="KW-0793">Thylakoid</keyword>
<dbReference type="Pfam" id="PF05479">
    <property type="entry name" value="PsaN"/>
    <property type="match status" value="1"/>
</dbReference>
<keyword evidence="3" id="KW-0150">Chloroplast</keyword>
<dbReference type="OMA" id="GPARQKN"/>
<dbReference type="Proteomes" id="UP000188268">
    <property type="component" value="Unassembled WGS sequence"/>
</dbReference>
<sequence length="141" mass="15884">MALTVTVNQFASSNVHAVHRKQAKSPPPPPHPKSTSLKQVESAATPHSHSHSDLRHGRRALILSAVAAAPQLSDSGTELLKKYLKKSEENKAKNDKERMENYYKRNYKDYFEFVEGTIKGKSEEQLTESEKGILDWLKANK</sequence>
<dbReference type="STRING" id="210143.A0A1R3HUJ9"/>
<gene>
    <name evidence="10" type="ORF">CCACVL1_17106</name>
</gene>
<dbReference type="PANTHER" id="PTHR36327">
    <property type="entry name" value="UNNAMED PRODUCT"/>
    <property type="match status" value="1"/>
</dbReference>
<accession>A0A1R3HUJ9</accession>
<evidence type="ECO:0000256" key="3">
    <source>
        <dbReference type="ARBA" id="ARBA00022528"/>
    </source>
</evidence>
<dbReference type="EMBL" id="AWWV01011156">
    <property type="protein sequence ID" value="OMO73851.1"/>
    <property type="molecule type" value="Genomic_DNA"/>
</dbReference>
<keyword evidence="5" id="KW-0934">Plastid</keyword>
<comment type="caution">
    <text evidence="10">The sequence shown here is derived from an EMBL/GenBank/DDBJ whole genome shotgun (WGS) entry which is preliminary data.</text>
</comment>
<comment type="similarity">
    <text evidence="2">Belongs to the psaN family.</text>
</comment>
<dbReference type="Gramene" id="OMO73851">
    <property type="protein sequence ID" value="OMO73851"/>
    <property type="gene ID" value="CCACVL1_17106"/>
</dbReference>
<evidence type="ECO:0000256" key="1">
    <source>
        <dbReference type="ARBA" id="ARBA00004622"/>
    </source>
</evidence>
<dbReference type="GO" id="GO:0009522">
    <property type="term" value="C:photosystem I"/>
    <property type="evidence" value="ECO:0007669"/>
    <property type="project" value="UniProtKB-KW"/>
</dbReference>
<feature type="region of interest" description="Disordered" evidence="9">
    <location>
        <begin position="1"/>
        <end position="56"/>
    </location>
</feature>
<evidence type="ECO:0000256" key="6">
    <source>
        <dbReference type="ARBA" id="ARBA00022836"/>
    </source>
</evidence>
<evidence type="ECO:0000313" key="10">
    <source>
        <dbReference type="EMBL" id="OMO73851.1"/>
    </source>
</evidence>
<proteinExistence type="inferred from homology"/>
<comment type="subcellular location">
    <subcellularLocation>
        <location evidence="1">Plastid</location>
        <location evidence="1">Chloroplast thylakoid membrane</location>
        <topology evidence="1">Peripheral membrane protein</topology>
        <orientation evidence="1">Lumenal side</orientation>
    </subcellularLocation>
</comment>
<evidence type="ECO:0000256" key="2">
    <source>
        <dbReference type="ARBA" id="ARBA00010661"/>
    </source>
</evidence>
<name>A0A1R3HUJ9_COCAP</name>
<dbReference type="OrthoDB" id="544623at2759"/>
<evidence type="ECO:0008006" key="12">
    <source>
        <dbReference type="Google" id="ProtNLM"/>
    </source>
</evidence>